<organism evidence="5">
    <name type="scientific">Onchocerca flexuosa</name>
    <dbReference type="NCBI Taxonomy" id="387005"/>
    <lineage>
        <taxon>Eukaryota</taxon>
        <taxon>Metazoa</taxon>
        <taxon>Ecdysozoa</taxon>
        <taxon>Nematoda</taxon>
        <taxon>Chromadorea</taxon>
        <taxon>Rhabditida</taxon>
        <taxon>Spirurina</taxon>
        <taxon>Spiruromorpha</taxon>
        <taxon>Filarioidea</taxon>
        <taxon>Onchocercidae</taxon>
        <taxon>Onchocerca</taxon>
    </lineage>
</organism>
<keyword evidence="2" id="KW-0812">Transmembrane</keyword>
<dbReference type="AlphaFoldDB" id="A0A183I4H1"/>
<dbReference type="STRING" id="387005.A0A183I4H1"/>
<evidence type="ECO:0000256" key="1">
    <source>
        <dbReference type="SAM" id="MobiDB-lite"/>
    </source>
</evidence>
<dbReference type="WBParaSite" id="OFLC_0001464401-mRNA-1">
    <property type="protein sequence ID" value="OFLC_0001464401-mRNA-1"/>
    <property type="gene ID" value="OFLC_0001464401"/>
</dbReference>
<evidence type="ECO:0000256" key="2">
    <source>
        <dbReference type="SAM" id="Phobius"/>
    </source>
</evidence>
<proteinExistence type="predicted"/>
<keyword evidence="2" id="KW-1133">Transmembrane helix</keyword>
<dbReference type="EMBL" id="UZAJ01041023">
    <property type="protein sequence ID" value="VDP17973.1"/>
    <property type="molecule type" value="Genomic_DNA"/>
</dbReference>
<gene>
    <name evidence="3" type="ORF">OFLC_LOCUS14633</name>
</gene>
<reference evidence="5" key="1">
    <citation type="submission" date="2016-06" db="UniProtKB">
        <authorList>
            <consortium name="WormBaseParasite"/>
        </authorList>
    </citation>
    <scope>IDENTIFICATION</scope>
</reference>
<keyword evidence="2" id="KW-0472">Membrane</keyword>
<dbReference type="Proteomes" id="UP000267606">
    <property type="component" value="Unassembled WGS sequence"/>
</dbReference>
<feature type="transmembrane region" description="Helical" evidence="2">
    <location>
        <begin position="101"/>
        <end position="118"/>
    </location>
</feature>
<reference evidence="3 4" key="2">
    <citation type="submission" date="2018-11" db="EMBL/GenBank/DDBJ databases">
        <authorList>
            <consortium name="Pathogen Informatics"/>
        </authorList>
    </citation>
    <scope>NUCLEOTIDE SEQUENCE [LARGE SCALE GENOMIC DNA]</scope>
</reference>
<keyword evidence="4" id="KW-1185">Reference proteome</keyword>
<protein>
    <submittedName>
        <fullName evidence="3 5">Uncharacterized protein</fullName>
    </submittedName>
</protein>
<accession>A0A183I4H1</accession>
<evidence type="ECO:0000313" key="5">
    <source>
        <dbReference type="WBParaSite" id="OFLC_0001464401-mRNA-1"/>
    </source>
</evidence>
<name>A0A183I4H1_9BILA</name>
<feature type="region of interest" description="Disordered" evidence="1">
    <location>
        <begin position="42"/>
        <end position="65"/>
    </location>
</feature>
<sequence>MIKRKRLKSEGVQTVRSFSVPVQFVNNEEKQRFCRNDDLNSSKFSSQLSDVDDADNESDTSAMVKKHQKYTRRELERMHYQLINERVVNDVTLDFFYKPRTVTVLVIICVLLVIPAFSR</sequence>
<evidence type="ECO:0000313" key="3">
    <source>
        <dbReference type="EMBL" id="VDP17973.1"/>
    </source>
</evidence>
<evidence type="ECO:0000313" key="4">
    <source>
        <dbReference type="Proteomes" id="UP000267606"/>
    </source>
</evidence>